<accession>A0A2I4EBD3</accession>
<dbReference type="FunCoup" id="A0A2I4EBD3">
    <property type="interactions" value="1812"/>
</dbReference>
<evidence type="ECO:0000313" key="3">
    <source>
        <dbReference type="Proteomes" id="UP000235220"/>
    </source>
</evidence>
<dbReference type="OrthoDB" id="1100735at2759"/>
<dbReference type="Proteomes" id="UP000235220">
    <property type="component" value="Chromosome 1"/>
</dbReference>
<dbReference type="SUPFAM" id="SSF63491">
    <property type="entry name" value="BAG domain"/>
    <property type="match status" value="1"/>
</dbReference>
<feature type="compositionally biased region" description="Polar residues" evidence="2">
    <location>
        <begin position="62"/>
        <end position="78"/>
    </location>
</feature>
<keyword evidence="1" id="KW-0143">Chaperone</keyword>
<name>A0A2I4EBD3_JUGRE</name>
<gene>
    <name evidence="4" type="primary">LOC108988061</name>
</gene>
<dbReference type="PANTHER" id="PTHR33322:SF18">
    <property type="entry name" value="BAG FAMILY MOLECULAR CHAPERONE REGULATOR 8, CHLOROPLASTIC"/>
    <property type="match status" value="1"/>
</dbReference>
<reference evidence="4" key="1">
    <citation type="submission" date="2025-08" db="UniProtKB">
        <authorList>
            <consortium name="RefSeq"/>
        </authorList>
    </citation>
    <scope>IDENTIFICATION</scope>
    <source>
        <tissue evidence="4">Leaves</tissue>
    </source>
</reference>
<dbReference type="RefSeq" id="XP_018816706.1">
    <property type="nucleotide sequence ID" value="XM_018961161.2"/>
</dbReference>
<dbReference type="InterPro" id="IPR040400">
    <property type="entry name" value="BAG5/6/7/8"/>
</dbReference>
<keyword evidence="3" id="KW-1185">Reference proteome</keyword>
<dbReference type="STRING" id="51240.A0A2I4EBD3"/>
<proteinExistence type="predicted"/>
<dbReference type="KEGG" id="jre:108988061"/>
<organism evidence="3 4">
    <name type="scientific">Juglans regia</name>
    <name type="common">English walnut</name>
    <dbReference type="NCBI Taxonomy" id="51240"/>
    <lineage>
        <taxon>Eukaryota</taxon>
        <taxon>Viridiplantae</taxon>
        <taxon>Streptophyta</taxon>
        <taxon>Embryophyta</taxon>
        <taxon>Tracheophyta</taxon>
        <taxon>Spermatophyta</taxon>
        <taxon>Magnoliopsida</taxon>
        <taxon>eudicotyledons</taxon>
        <taxon>Gunneridae</taxon>
        <taxon>Pentapetalae</taxon>
        <taxon>rosids</taxon>
        <taxon>fabids</taxon>
        <taxon>Fagales</taxon>
        <taxon>Juglandaceae</taxon>
        <taxon>Juglans</taxon>
    </lineage>
</organism>
<feature type="region of interest" description="Disordered" evidence="2">
    <location>
        <begin position="378"/>
        <end position="400"/>
    </location>
</feature>
<dbReference type="GeneID" id="108988061"/>
<dbReference type="Gramene" id="Jr01_10600_p1">
    <property type="protein sequence ID" value="cds.Jr01_10600_p1"/>
    <property type="gene ID" value="Jr01_10600"/>
</dbReference>
<dbReference type="AlphaFoldDB" id="A0A2I4EBD3"/>
<feature type="region of interest" description="Disordered" evidence="2">
    <location>
        <begin position="55"/>
        <end position="90"/>
    </location>
</feature>
<dbReference type="PANTHER" id="PTHR33322">
    <property type="entry name" value="BAG DOMAIN CONTAINING PROTEIN, EXPRESSED"/>
    <property type="match status" value="1"/>
</dbReference>
<protein>
    <submittedName>
        <fullName evidence="4">BAG family molecular chaperone regulator 8, chloroplastic-like</fullName>
    </submittedName>
</protein>
<evidence type="ECO:0000256" key="1">
    <source>
        <dbReference type="ARBA" id="ARBA00023186"/>
    </source>
</evidence>
<sequence>MACHHHHQSHPPPTTTTTCCRCCSTLHLSPPLPDPLLLALAAHVIQSVLPNHQQHHYHDPYSQYTKLNTPNPRPQNQYNRRHRRSQDARFEEIPESHSLLSSLFRRIHVLESSLHYFSTSSPSPYSSTPYSLRDLAARVIQTRFRAFLVRRSSALRQLKDLAVIKSTFNSIKSSLSCETHFDFDALSQKIMDLLLKLDSIQGGNPLIRAGKRSTTRDLVRFLKFIDGVAAKSHGLFSKTTKNVSFGHPNGNKSSVLGTRIKSLGGHTEMIDKLRARVEKISGLSRVFQNDEEDVEFEGFKQASDDDEENFPRVVIGGKNGQIRSGFLVERNGIQPRVKKSVSFAENRNVYIRDSTCLDQGEPVKNPCRELEEVKGFPWDNEDDEEAHFDHGSSLVQIPDQ</sequence>
<dbReference type="GO" id="GO:0006457">
    <property type="term" value="P:protein folding"/>
    <property type="evidence" value="ECO:0000318"/>
    <property type="project" value="GO_Central"/>
</dbReference>
<evidence type="ECO:0000256" key="2">
    <source>
        <dbReference type="SAM" id="MobiDB-lite"/>
    </source>
</evidence>
<evidence type="ECO:0000313" key="4">
    <source>
        <dbReference type="RefSeq" id="XP_018816706.1"/>
    </source>
</evidence>